<dbReference type="InterPro" id="IPR004399">
    <property type="entry name" value="HMP/HMP-P_kinase_dom"/>
</dbReference>
<evidence type="ECO:0000256" key="3">
    <source>
        <dbReference type="ARBA" id="ARBA00004769"/>
    </source>
</evidence>
<evidence type="ECO:0000256" key="11">
    <source>
        <dbReference type="ARBA" id="ARBA00022840"/>
    </source>
</evidence>
<feature type="domain" description="Pyridoxamine kinase/Phosphomethylpyrimidine kinase" evidence="16">
    <location>
        <begin position="12"/>
        <end position="261"/>
    </location>
</feature>
<evidence type="ECO:0000256" key="1">
    <source>
        <dbReference type="ARBA" id="ARBA00000151"/>
    </source>
</evidence>
<keyword evidence="9" id="KW-0547">Nucleotide-binding</keyword>
<evidence type="ECO:0000256" key="7">
    <source>
        <dbReference type="ARBA" id="ARBA00019161"/>
    </source>
</evidence>
<keyword evidence="11" id="KW-0067">ATP-binding</keyword>
<evidence type="ECO:0000256" key="2">
    <source>
        <dbReference type="ARBA" id="ARBA00000565"/>
    </source>
</evidence>
<dbReference type="GO" id="GO:0008972">
    <property type="term" value="F:phosphomethylpyrimidine kinase activity"/>
    <property type="evidence" value="ECO:0007669"/>
    <property type="project" value="UniProtKB-EC"/>
</dbReference>
<evidence type="ECO:0000256" key="10">
    <source>
        <dbReference type="ARBA" id="ARBA00022777"/>
    </source>
</evidence>
<comment type="pathway">
    <text evidence="3">Cofactor biosynthesis; thiamine diphosphate biosynthesis; 4-amino-2-methyl-5-diphosphomethylpyrimidine from 5-amino-1-(5-phospho-D-ribosyl)imidazole: step 3/3.</text>
</comment>
<dbReference type="PANTHER" id="PTHR20858:SF17">
    <property type="entry name" value="HYDROXYMETHYLPYRIMIDINE_PHOSPHOMETHYLPYRIMIDINE KINASE THI20-RELATED"/>
    <property type="match status" value="1"/>
</dbReference>
<dbReference type="EC" id="2.7.4.7" evidence="6"/>
<evidence type="ECO:0000259" key="16">
    <source>
        <dbReference type="Pfam" id="PF08543"/>
    </source>
</evidence>
<evidence type="ECO:0000256" key="13">
    <source>
        <dbReference type="ARBA" id="ARBA00037917"/>
    </source>
</evidence>
<evidence type="ECO:0000313" key="18">
    <source>
        <dbReference type="Proteomes" id="UP000184310"/>
    </source>
</evidence>
<dbReference type="NCBIfam" id="TIGR00097">
    <property type="entry name" value="HMP-P_kinase"/>
    <property type="match status" value="1"/>
</dbReference>
<dbReference type="Gene3D" id="3.40.1190.20">
    <property type="match status" value="1"/>
</dbReference>
<sequence length="275" mass="29379">MIKKVLTIAGSDSSGGAGIQADLKSFSANYVYGMSVITAVTAQNTQGVFMVQDIDKEVVKAQLDAVFTDIEVDGVKVGMVSKIDTIVAISEALKTYKAKNVVIDPVMVSKSGYSLLKESSKQTLIKELIPLADVLTPNIPEAEEILSEVKGEKITIETIKDMEEAARALCELGSRTVLVKGGHSVGEATDVLFDGKDISYFKSERINTKNTHGTGCTLSSAIAANLAKGMEVKEAIGKAKEYITIAIKHSLDIGHGVGPTNHFYELYKKGGKSCE</sequence>
<dbReference type="EC" id="2.7.1.49" evidence="5"/>
<dbReference type="InterPro" id="IPR029056">
    <property type="entry name" value="Ribokinase-like"/>
</dbReference>
<dbReference type="GO" id="GO:0005829">
    <property type="term" value="C:cytosol"/>
    <property type="evidence" value="ECO:0007669"/>
    <property type="project" value="TreeGrafter"/>
</dbReference>
<dbReference type="Proteomes" id="UP000184310">
    <property type="component" value="Unassembled WGS sequence"/>
</dbReference>
<keyword evidence="12" id="KW-0784">Thiamine biosynthesis</keyword>
<dbReference type="AlphaFoldDB" id="A0A1M6EEQ0"/>
<evidence type="ECO:0000256" key="6">
    <source>
        <dbReference type="ARBA" id="ARBA00012963"/>
    </source>
</evidence>
<keyword evidence="18" id="KW-1185">Reference proteome</keyword>
<comment type="catalytic activity">
    <reaction evidence="2">
        <text>4-amino-2-methyl-5-(phosphooxymethyl)pyrimidine + ATP = 4-amino-2-methyl-5-(diphosphooxymethyl)pyrimidine + ADP</text>
        <dbReference type="Rhea" id="RHEA:19893"/>
        <dbReference type="ChEBI" id="CHEBI:30616"/>
        <dbReference type="ChEBI" id="CHEBI:57841"/>
        <dbReference type="ChEBI" id="CHEBI:58354"/>
        <dbReference type="ChEBI" id="CHEBI:456216"/>
        <dbReference type="EC" id="2.7.4.7"/>
    </reaction>
</comment>
<proteinExistence type="inferred from homology"/>
<evidence type="ECO:0000256" key="14">
    <source>
        <dbReference type="ARBA" id="ARBA00042102"/>
    </source>
</evidence>
<evidence type="ECO:0000313" key="17">
    <source>
        <dbReference type="EMBL" id="SHI83903.1"/>
    </source>
</evidence>
<reference evidence="17 18" key="1">
    <citation type="submission" date="2016-11" db="EMBL/GenBank/DDBJ databases">
        <authorList>
            <person name="Jaros S."/>
            <person name="Januszkiewicz K."/>
            <person name="Wedrychowicz H."/>
        </authorList>
    </citation>
    <scope>NUCLEOTIDE SEQUENCE [LARGE SCALE GENOMIC DNA]</scope>
    <source>
        <strain evidence="17 18">DSM 21758</strain>
    </source>
</reference>
<evidence type="ECO:0000256" key="12">
    <source>
        <dbReference type="ARBA" id="ARBA00022977"/>
    </source>
</evidence>
<evidence type="ECO:0000256" key="9">
    <source>
        <dbReference type="ARBA" id="ARBA00022741"/>
    </source>
</evidence>
<dbReference type="GO" id="GO:0005524">
    <property type="term" value="F:ATP binding"/>
    <property type="evidence" value="ECO:0007669"/>
    <property type="project" value="UniProtKB-KW"/>
</dbReference>
<keyword evidence="10 17" id="KW-0418">Kinase</keyword>
<gene>
    <name evidence="17" type="ORF">SAMN02745163_00836</name>
</gene>
<accession>A0A1M6EEQ0</accession>
<evidence type="ECO:0000256" key="4">
    <source>
        <dbReference type="ARBA" id="ARBA00009879"/>
    </source>
</evidence>
<organism evidence="17 18">
    <name type="scientific">Clostridium cavendishii DSM 21758</name>
    <dbReference type="NCBI Taxonomy" id="1121302"/>
    <lineage>
        <taxon>Bacteria</taxon>
        <taxon>Bacillati</taxon>
        <taxon>Bacillota</taxon>
        <taxon>Clostridia</taxon>
        <taxon>Eubacteriales</taxon>
        <taxon>Clostridiaceae</taxon>
        <taxon>Clostridium</taxon>
    </lineage>
</organism>
<dbReference type="EMBL" id="FQZB01000005">
    <property type="protein sequence ID" value="SHI83903.1"/>
    <property type="molecule type" value="Genomic_DNA"/>
</dbReference>
<dbReference type="CDD" id="cd01169">
    <property type="entry name" value="HMPP_kinase"/>
    <property type="match status" value="1"/>
</dbReference>
<evidence type="ECO:0000256" key="15">
    <source>
        <dbReference type="ARBA" id="ARBA00043176"/>
    </source>
</evidence>
<protein>
    <recommendedName>
        <fullName evidence="7">Hydroxymethylpyrimidine/phosphomethylpyrimidine kinase</fullName>
        <ecNumber evidence="5">2.7.1.49</ecNumber>
        <ecNumber evidence="6">2.7.4.7</ecNumber>
    </recommendedName>
    <alternativeName>
        <fullName evidence="14">Hydroxymethylpyrimidine kinase</fullName>
    </alternativeName>
    <alternativeName>
        <fullName evidence="15">Hydroxymethylpyrimidine phosphate kinase</fullName>
    </alternativeName>
</protein>
<name>A0A1M6EEQ0_9CLOT</name>
<dbReference type="PANTHER" id="PTHR20858">
    <property type="entry name" value="PHOSPHOMETHYLPYRIMIDINE KINASE"/>
    <property type="match status" value="1"/>
</dbReference>
<comment type="similarity">
    <text evidence="4">Belongs to the ThiD family.</text>
</comment>
<dbReference type="InterPro" id="IPR013749">
    <property type="entry name" value="PM/HMP-P_kinase-1"/>
</dbReference>
<dbReference type="FunFam" id="3.40.1190.20:FF:000003">
    <property type="entry name" value="Phosphomethylpyrimidine kinase ThiD"/>
    <property type="match status" value="1"/>
</dbReference>
<keyword evidence="8" id="KW-0808">Transferase</keyword>
<comment type="catalytic activity">
    <reaction evidence="1">
        <text>4-amino-5-hydroxymethyl-2-methylpyrimidine + ATP = 4-amino-2-methyl-5-(phosphooxymethyl)pyrimidine + ADP + H(+)</text>
        <dbReference type="Rhea" id="RHEA:23096"/>
        <dbReference type="ChEBI" id="CHEBI:15378"/>
        <dbReference type="ChEBI" id="CHEBI:16892"/>
        <dbReference type="ChEBI" id="CHEBI:30616"/>
        <dbReference type="ChEBI" id="CHEBI:58354"/>
        <dbReference type="ChEBI" id="CHEBI:456216"/>
        <dbReference type="EC" id="2.7.1.49"/>
    </reaction>
</comment>
<evidence type="ECO:0000256" key="8">
    <source>
        <dbReference type="ARBA" id="ARBA00022679"/>
    </source>
</evidence>
<dbReference type="STRING" id="1121302.SAMN02745163_00836"/>
<comment type="pathway">
    <text evidence="13">Cofactor biosynthesis; thiamine diphosphate biosynthesis; 4-amino-2-methyl-5-diphosphomethylpyrimidine from 5-amino-1-(5-phospho-D-ribosyl)imidazole: step 2/3.</text>
</comment>
<dbReference type="SUPFAM" id="SSF53613">
    <property type="entry name" value="Ribokinase-like"/>
    <property type="match status" value="1"/>
</dbReference>
<dbReference type="GO" id="GO:0008902">
    <property type="term" value="F:hydroxymethylpyrimidine kinase activity"/>
    <property type="evidence" value="ECO:0007669"/>
    <property type="project" value="UniProtKB-EC"/>
</dbReference>
<dbReference type="Pfam" id="PF08543">
    <property type="entry name" value="Phos_pyr_kin"/>
    <property type="match status" value="1"/>
</dbReference>
<dbReference type="GO" id="GO:0009228">
    <property type="term" value="P:thiamine biosynthetic process"/>
    <property type="evidence" value="ECO:0007669"/>
    <property type="project" value="UniProtKB-KW"/>
</dbReference>
<evidence type="ECO:0000256" key="5">
    <source>
        <dbReference type="ARBA" id="ARBA00012135"/>
    </source>
</evidence>